<dbReference type="Pfam" id="PF13416">
    <property type="entry name" value="SBP_bac_8"/>
    <property type="match status" value="1"/>
</dbReference>
<organism evidence="2 3">
    <name type="scientific">Microbacterium rhizomatis</name>
    <dbReference type="NCBI Taxonomy" id="1631477"/>
    <lineage>
        <taxon>Bacteria</taxon>
        <taxon>Bacillati</taxon>
        <taxon>Actinomycetota</taxon>
        <taxon>Actinomycetes</taxon>
        <taxon>Micrococcales</taxon>
        <taxon>Microbacteriaceae</taxon>
        <taxon>Microbacterium</taxon>
    </lineage>
</organism>
<dbReference type="EMBL" id="VYSA01000003">
    <property type="protein sequence ID" value="KAA9106404.1"/>
    <property type="molecule type" value="Genomic_DNA"/>
</dbReference>
<protein>
    <submittedName>
        <fullName evidence="2">Carbohydrate ABC transporter substrate-binding protein</fullName>
    </submittedName>
</protein>
<name>A0A5J5IZT8_9MICO</name>
<dbReference type="InterPro" id="IPR050490">
    <property type="entry name" value="Bact_solute-bd_prot1"/>
</dbReference>
<evidence type="ECO:0000313" key="2">
    <source>
        <dbReference type="EMBL" id="KAA9106404.1"/>
    </source>
</evidence>
<comment type="caution">
    <text evidence="2">The sequence shown here is derived from an EMBL/GenBank/DDBJ whole genome shotgun (WGS) entry which is preliminary data.</text>
</comment>
<reference evidence="3" key="1">
    <citation type="submission" date="2019-09" db="EMBL/GenBank/DDBJ databases">
        <title>Mumia zhuanghuii sp. nov. isolated from the intestinal contents of plateau pika (Ochotona curzoniae) in the Qinghai-Tibet plateau of China.</title>
        <authorList>
            <person name="Tian Z."/>
        </authorList>
    </citation>
    <scope>NUCLEOTIDE SEQUENCE [LARGE SCALE GENOMIC DNA]</scope>
    <source>
        <strain evidence="3">JCM 30598</strain>
    </source>
</reference>
<accession>A0A5J5IZT8</accession>
<proteinExistence type="predicted"/>
<dbReference type="Gene3D" id="3.40.190.10">
    <property type="entry name" value="Periplasmic binding protein-like II"/>
    <property type="match status" value="1"/>
</dbReference>
<keyword evidence="1" id="KW-0732">Signal</keyword>
<dbReference type="PANTHER" id="PTHR43649">
    <property type="entry name" value="ARABINOSE-BINDING PROTEIN-RELATED"/>
    <property type="match status" value="1"/>
</dbReference>
<evidence type="ECO:0000256" key="1">
    <source>
        <dbReference type="SAM" id="SignalP"/>
    </source>
</evidence>
<keyword evidence="3" id="KW-1185">Reference proteome</keyword>
<feature type="chain" id="PRO_5039323836" evidence="1">
    <location>
        <begin position="25"/>
        <end position="426"/>
    </location>
</feature>
<dbReference type="OrthoDB" id="3226017at2"/>
<dbReference type="PANTHER" id="PTHR43649:SF32">
    <property type="entry name" value="SUGAR BINDING SECRETED PROTEIN"/>
    <property type="match status" value="1"/>
</dbReference>
<dbReference type="PROSITE" id="PS51257">
    <property type="entry name" value="PROKAR_LIPOPROTEIN"/>
    <property type="match status" value="1"/>
</dbReference>
<feature type="signal peptide" evidence="1">
    <location>
        <begin position="1"/>
        <end position="24"/>
    </location>
</feature>
<dbReference type="Proteomes" id="UP000325827">
    <property type="component" value="Unassembled WGS sequence"/>
</dbReference>
<dbReference type="RefSeq" id="WP_150449746.1">
    <property type="nucleotide sequence ID" value="NZ_VYSA01000003.1"/>
</dbReference>
<evidence type="ECO:0000313" key="3">
    <source>
        <dbReference type="Proteomes" id="UP000325827"/>
    </source>
</evidence>
<dbReference type="InterPro" id="IPR006059">
    <property type="entry name" value="SBP"/>
</dbReference>
<dbReference type="SUPFAM" id="SSF53850">
    <property type="entry name" value="Periplasmic binding protein-like II"/>
    <property type="match status" value="1"/>
</dbReference>
<gene>
    <name evidence="2" type="ORF">F6B43_14725</name>
</gene>
<dbReference type="AlphaFoldDB" id="A0A5J5IZT8"/>
<sequence length="426" mass="45181">MKSRALRRTAIVAATASISALVLAGCASGGSSAPTADPNTPVTLTVATFNDFGYTQELVDEYTKLHPNVTVELTKAATSNDARANYFQKLGKSGLADIEAIEVDWLPEVMKYSDLLAPVPADLKSRWLDWKTAAATDSSGNLIGYGTDIGPEGICYRSDLLAAAGLPTDRDSVAKLFEGDWSKYFEVGAKYTAATGKAFFDSAGGTYQGMINQVEAAYEDPKTGDITATTNPEVKDIYDQVLAASATQSAHLGQWSDDWMAGLSNGAFATMLCPGWMLGVISGNAKDVTTWDIANVFPNGGGNWGGSYLTVPANGAHVAAAQELADWLTAPEQQIKAFGNAGTFPSQNDALTDPTLLNATNTFFNNAPVGQILSDRAKAVTVAPFKGAFYFQINDAMQKALTRVEDGTQDATASWNQWVSEVGTLK</sequence>